<name>A0A0G3M5A4_CHRGL</name>
<dbReference type="EMBL" id="CP009928">
    <property type="protein sequence ID" value="AKK72212.1"/>
    <property type="molecule type" value="Genomic_DNA"/>
</dbReference>
<dbReference type="InterPro" id="IPR050708">
    <property type="entry name" value="T6SS_VgrG/RHS"/>
</dbReference>
<dbReference type="Gene3D" id="2.180.10.10">
    <property type="entry name" value="RHS repeat-associated core"/>
    <property type="match status" value="1"/>
</dbReference>
<protein>
    <recommendedName>
        <fullName evidence="3">RHS repeat-associated core domain-containing protein</fullName>
    </recommendedName>
</protein>
<sequence>MRRISTSTMVRSCKETGMYDYGARMYMPDLGRWGVIDPLAETLRRWSTYTYAFNNPIRFIDPDGRQGTDFVQRKDGSIYWDKNANSQATTKAGETYLGKELTFNFTSYIDGKLWDGPLNGIVDASGVKLTSTLKLTAGENDAGELTSLSGSFESKPGDTPVGAPRMFYPGEGGSNNIFGMTPTSTGINTSFEQHASVSPIEEFGLHYWF</sequence>
<accession>A0A0G3M5A4</accession>
<dbReference type="STRING" id="1324352.OK18_05775"/>
<evidence type="ECO:0000313" key="2">
    <source>
        <dbReference type="Proteomes" id="UP000035213"/>
    </source>
</evidence>
<evidence type="ECO:0008006" key="3">
    <source>
        <dbReference type="Google" id="ProtNLM"/>
    </source>
</evidence>
<gene>
    <name evidence="1" type="ORF">OK18_05775</name>
</gene>
<proteinExistence type="predicted"/>
<dbReference type="InterPro" id="IPR022385">
    <property type="entry name" value="Rhs_assc_core"/>
</dbReference>
<dbReference type="AlphaFoldDB" id="A0A0G3M5A4"/>
<organism evidence="1 2">
    <name type="scientific">Chryseobacterium gallinarum</name>
    <dbReference type="NCBI Taxonomy" id="1324352"/>
    <lineage>
        <taxon>Bacteria</taxon>
        <taxon>Pseudomonadati</taxon>
        <taxon>Bacteroidota</taxon>
        <taxon>Flavobacteriia</taxon>
        <taxon>Flavobacteriales</taxon>
        <taxon>Weeksellaceae</taxon>
        <taxon>Chryseobacterium group</taxon>
        <taxon>Chryseobacterium</taxon>
    </lineage>
</organism>
<dbReference type="KEGG" id="cgn:OK18_05775"/>
<reference evidence="1 2" key="1">
    <citation type="submission" date="2014-11" db="EMBL/GenBank/DDBJ databases">
        <authorList>
            <person name="Park G.-S."/>
            <person name="Hong S.-J."/>
            <person name="Jung B.K."/>
            <person name="Khan A.R."/>
            <person name="Kwak Y."/>
            <person name="Shin J.-H."/>
        </authorList>
    </citation>
    <scope>NUCLEOTIDE SEQUENCE [LARGE SCALE GENOMIC DNA]</scope>
    <source>
        <strain evidence="1 2">DSM 27622</strain>
    </source>
</reference>
<dbReference type="PATRIC" id="fig|1324352.5.peg.1224"/>
<dbReference type="PANTHER" id="PTHR32305">
    <property type="match status" value="1"/>
</dbReference>
<evidence type="ECO:0000313" key="1">
    <source>
        <dbReference type="EMBL" id="AKK72212.1"/>
    </source>
</evidence>
<dbReference type="NCBIfam" id="TIGR03696">
    <property type="entry name" value="Rhs_assc_core"/>
    <property type="match status" value="1"/>
</dbReference>
<dbReference type="PANTHER" id="PTHR32305:SF15">
    <property type="entry name" value="PROTEIN RHSA-RELATED"/>
    <property type="match status" value="1"/>
</dbReference>
<dbReference type="Proteomes" id="UP000035213">
    <property type="component" value="Chromosome"/>
</dbReference>